<reference evidence="2 3" key="1">
    <citation type="submission" date="2016-10" db="EMBL/GenBank/DDBJ databases">
        <authorList>
            <person name="Varghese N."/>
            <person name="Submissions S."/>
        </authorList>
    </citation>
    <scope>NUCLEOTIDE SEQUENCE [LARGE SCALE GENOMIC DNA]</scope>
    <source>
        <strain evidence="2 3">DSM 11449</strain>
    </source>
</reference>
<dbReference type="GeneID" id="85018310"/>
<evidence type="ECO:0000313" key="2">
    <source>
        <dbReference type="EMBL" id="SDW96960.1"/>
    </source>
</evidence>
<protein>
    <recommendedName>
        <fullName evidence="4">YD repeat-containing protein</fullName>
    </recommendedName>
</protein>
<dbReference type="OrthoDB" id="1148652at2"/>
<keyword evidence="3" id="KW-1185">Reference proteome</keyword>
<keyword evidence="1" id="KW-0732">Signal</keyword>
<dbReference type="EMBL" id="FNND01000006">
    <property type="protein sequence ID" value="SDW96960.1"/>
    <property type="molecule type" value="Genomic_DNA"/>
</dbReference>
<dbReference type="Proteomes" id="UP000182771">
    <property type="component" value="Unassembled WGS sequence"/>
</dbReference>
<feature type="chain" id="PRO_5028984666" description="YD repeat-containing protein" evidence="1">
    <location>
        <begin position="18"/>
        <end position="293"/>
    </location>
</feature>
<evidence type="ECO:0008006" key="4">
    <source>
        <dbReference type="Google" id="ProtNLM"/>
    </source>
</evidence>
<name>A0A1H2XVY2_9FLAO</name>
<dbReference type="AlphaFoldDB" id="A0A1H2XVY2"/>
<evidence type="ECO:0000256" key="1">
    <source>
        <dbReference type="SAM" id="SignalP"/>
    </source>
</evidence>
<comment type="caution">
    <text evidence="2">The sequence shown here is derived from an EMBL/GenBank/DDBJ whole genome shotgun (WGS) entry which is preliminary data.</text>
</comment>
<proteinExistence type="predicted"/>
<accession>A0A1H2XVY2</accession>
<organism evidence="2 3">
    <name type="scientific">Capnocytophaga granulosa</name>
    <dbReference type="NCBI Taxonomy" id="45242"/>
    <lineage>
        <taxon>Bacteria</taxon>
        <taxon>Pseudomonadati</taxon>
        <taxon>Bacteroidota</taxon>
        <taxon>Flavobacteriia</taxon>
        <taxon>Flavobacteriales</taxon>
        <taxon>Flavobacteriaceae</taxon>
        <taxon>Capnocytophaga</taxon>
    </lineage>
</organism>
<feature type="signal peptide" evidence="1">
    <location>
        <begin position="1"/>
        <end position="17"/>
    </location>
</feature>
<dbReference type="RefSeq" id="WP_016419167.1">
    <property type="nucleotide sequence ID" value="NZ_FNND01000006.1"/>
</dbReference>
<evidence type="ECO:0000313" key="3">
    <source>
        <dbReference type="Proteomes" id="UP000182771"/>
    </source>
</evidence>
<sequence length="293" mass="35939">MKLVSIISLLFCLSLQAQQKRWQLDSIQQIQFYSDKMEYVYKTLHQSYNPKRRIVTKIDDKKSPYSSDYMYICKYNKQDSLISETQYIYNKSKKDWKEIEKIVYEYSSNEIKKKIYTLDEEEWKISRIFHLEKINGKLYLKKDEYKSNNIEEWDVNTYEPYREWYYYSVEGRIYKKNAPTEKKYNEKGQLIERIYENSFVSEKKRFTYNNSGDIEILELYEGKDEKGEFKRWEKRVYTYDPNILNEEVVDKWQENDKNRTPHNAILLKEVYRPTSNGAYKPVYKHQYYYSPIP</sequence>
<gene>
    <name evidence="2" type="ORF">SAMN05444420_10614</name>
</gene>